<dbReference type="InterPro" id="IPR036291">
    <property type="entry name" value="NAD(P)-bd_dom_sf"/>
</dbReference>
<dbReference type="GO" id="GO:0016491">
    <property type="term" value="F:oxidoreductase activity"/>
    <property type="evidence" value="ECO:0007669"/>
    <property type="project" value="UniProtKB-KW"/>
</dbReference>
<dbReference type="AlphaFoldDB" id="C0PSK1"/>
<protein>
    <submittedName>
        <fullName evidence="3">Uncharacterized protein</fullName>
    </submittedName>
</protein>
<keyword evidence="2" id="KW-0560">Oxidoreductase</keyword>
<proteinExistence type="evidence at transcript level"/>
<dbReference type="EMBL" id="BT071325">
    <property type="protein sequence ID" value="ACN40791.1"/>
    <property type="molecule type" value="mRNA"/>
</dbReference>
<evidence type="ECO:0000313" key="3">
    <source>
        <dbReference type="EMBL" id="ACN40791.1"/>
    </source>
</evidence>
<dbReference type="PANTHER" id="PTHR43180">
    <property type="entry name" value="3-OXOACYL-(ACYL-CARRIER-PROTEIN) REDUCTASE (AFU_ORTHOLOGUE AFUA_6G11210)"/>
    <property type="match status" value="1"/>
</dbReference>
<dbReference type="SUPFAM" id="SSF51735">
    <property type="entry name" value="NAD(P)-binding Rossmann-fold domains"/>
    <property type="match status" value="1"/>
</dbReference>
<dbReference type="NCBIfam" id="NF005559">
    <property type="entry name" value="PRK07231.1"/>
    <property type="match status" value="1"/>
</dbReference>
<evidence type="ECO:0000256" key="2">
    <source>
        <dbReference type="ARBA" id="ARBA00023002"/>
    </source>
</evidence>
<dbReference type="PANTHER" id="PTHR43180:SF30">
    <property type="entry name" value="MOMILACTONE A SYNTHASE"/>
    <property type="match status" value="1"/>
</dbReference>
<accession>C0PSK1</accession>
<dbReference type="PRINTS" id="PR00080">
    <property type="entry name" value="SDRFAMILY"/>
</dbReference>
<evidence type="ECO:0000256" key="1">
    <source>
        <dbReference type="ARBA" id="ARBA00006484"/>
    </source>
</evidence>
<dbReference type="Gene3D" id="3.40.50.720">
    <property type="entry name" value="NAD(P)-binding Rossmann-like Domain"/>
    <property type="match status" value="1"/>
</dbReference>
<dbReference type="FunFam" id="3.40.50.720:FF:000084">
    <property type="entry name" value="Short-chain dehydrogenase reductase"/>
    <property type="match status" value="1"/>
</dbReference>
<comment type="similarity">
    <text evidence="1">Belongs to the short-chain dehydrogenases/reductases (SDR) family.</text>
</comment>
<dbReference type="InterPro" id="IPR020904">
    <property type="entry name" value="Sc_DH/Rdtase_CS"/>
</dbReference>
<dbReference type="PRINTS" id="PR00081">
    <property type="entry name" value="GDHRDH"/>
</dbReference>
<dbReference type="Pfam" id="PF13561">
    <property type="entry name" value="adh_short_C2"/>
    <property type="match status" value="1"/>
</dbReference>
<dbReference type="InterPro" id="IPR002347">
    <property type="entry name" value="SDR_fam"/>
</dbReference>
<reference evidence="3" key="1">
    <citation type="submission" date="2009-02" db="EMBL/GenBank/DDBJ databases">
        <title>Full length sequence-verified cDNA sequences from Sitka spruce (Picea sitchensis).</title>
        <authorList>
            <person name="Reid K.E."/>
            <person name="Liao N."/>
            <person name="Ralph S."/>
            <person name="Kolosova N."/>
            <person name="Oddy C."/>
            <person name="Moore R."/>
            <person name="Mayo M."/>
            <person name="Wagner S."/>
            <person name="King J."/>
            <person name="Yanchuk A."/>
            <person name="Holt R."/>
            <person name="Jones S."/>
            <person name="Marra M."/>
            <person name="Ritland C.E."/>
            <person name="Ritland K."/>
            <person name="Bohlmann J."/>
        </authorList>
    </citation>
    <scope>NUCLEOTIDE SEQUENCE</scope>
    <source>
        <tissue evidence="3">Bark</tissue>
    </source>
</reference>
<organism evidence="3">
    <name type="scientific">Picea sitchensis</name>
    <name type="common">Sitka spruce</name>
    <name type="synonym">Pinus sitchensis</name>
    <dbReference type="NCBI Taxonomy" id="3332"/>
    <lineage>
        <taxon>Eukaryota</taxon>
        <taxon>Viridiplantae</taxon>
        <taxon>Streptophyta</taxon>
        <taxon>Embryophyta</taxon>
        <taxon>Tracheophyta</taxon>
        <taxon>Spermatophyta</taxon>
        <taxon>Pinopsida</taxon>
        <taxon>Pinidae</taxon>
        <taxon>Conifers I</taxon>
        <taxon>Pinales</taxon>
        <taxon>Pinaceae</taxon>
        <taxon>Picea</taxon>
    </lineage>
</organism>
<name>C0PSK1_PICSI</name>
<dbReference type="PROSITE" id="PS00061">
    <property type="entry name" value="ADH_SHORT"/>
    <property type="match status" value="1"/>
</dbReference>
<sequence>MRLKGKVAVITGGASGIGEASAKLFVENGAQVVIADIQDDHGNRLAQSLAPNACFFHCDVSKETDVSALVDYALEKHGRLDIVFSNAGIPGGLFSSMADVTLEDLERVISVNVRGAYLCTKHAARVMIGAKTRGSILLTSSMASVMAMPNGPSYTASKHAVLGIMKSAATDLAPHGIRVNCVSPAGVSTPMLIDAMKKSFPSFDKHCADEMLETTMELKGLTLEADDVAKSALFLCSDDARYISGHNLVIDGAFTSCKAFSTANSMDFLPIKSFFDRLAPASSKKIQSEMNGQLAPQ</sequence>